<organism evidence="2 3">
    <name type="scientific">Streblomastix strix</name>
    <dbReference type="NCBI Taxonomy" id="222440"/>
    <lineage>
        <taxon>Eukaryota</taxon>
        <taxon>Metamonada</taxon>
        <taxon>Preaxostyla</taxon>
        <taxon>Oxymonadida</taxon>
        <taxon>Streblomastigidae</taxon>
        <taxon>Streblomastix</taxon>
    </lineage>
</organism>
<protein>
    <submittedName>
        <fullName evidence="2">Uncharacterized protein</fullName>
    </submittedName>
</protein>
<comment type="caution">
    <text evidence="2">The sequence shown here is derived from an EMBL/GenBank/DDBJ whole genome shotgun (WGS) entry which is preliminary data.</text>
</comment>
<dbReference type="Proteomes" id="UP000324800">
    <property type="component" value="Unassembled WGS sequence"/>
</dbReference>
<evidence type="ECO:0000256" key="1">
    <source>
        <dbReference type="SAM" id="MobiDB-lite"/>
    </source>
</evidence>
<accession>A0A5J4U3E0</accession>
<sequence length="89" mass="10426">MIDDEIAVNLRPKYPQKQPEVDGKAGEQQDPLIQRAGNSEAIPQWTRLMLEIMYKIFGTYDFPYEFALIRPCQMTMSINAKINHFHRVK</sequence>
<evidence type="ECO:0000313" key="3">
    <source>
        <dbReference type="Proteomes" id="UP000324800"/>
    </source>
</evidence>
<dbReference type="AlphaFoldDB" id="A0A5J4U3E0"/>
<dbReference type="EMBL" id="SNRW01021151">
    <property type="protein sequence ID" value="KAA6364849.1"/>
    <property type="molecule type" value="Genomic_DNA"/>
</dbReference>
<evidence type="ECO:0000313" key="2">
    <source>
        <dbReference type="EMBL" id="KAA6364849.1"/>
    </source>
</evidence>
<reference evidence="2 3" key="1">
    <citation type="submission" date="2019-03" db="EMBL/GenBank/DDBJ databases">
        <title>Single cell metagenomics reveals metabolic interactions within the superorganism composed of flagellate Streblomastix strix and complex community of Bacteroidetes bacteria on its surface.</title>
        <authorList>
            <person name="Treitli S.C."/>
            <person name="Kolisko M."/>
            <person name="Husnik F."/>
            <person name="Keeling P."/>
            <person name="Hampl V."/>
        </authorList>
    </citation>
    <scope>NUCLEOTIDE SEQUENCE [LARGE SCALE GENOMIC DNA]</scope>
    <source>
        <strain evidence="2">ST1C</strain>
    </source>
</reference>
<name>A0A5J4U3E0_9EUKA</name>
<proteinExistence type="predicted"/>
<gene>
    <name evidence="2" type="ORF">EZS28_039624</name>
</gene>
<feature type="region of interest" description="Disordered" evidence="1">
    <location>
        <begin position="13"/>
        <end position="36"/>
    </location>
</feature>